<evidence type="ECO:0000313" key="2">
    <source>
        <dbReference type="Proteomes" id="UP000277928"/>
    </source>
</evidence>
<reference evidence="1 2" key="1">
    <citation type="submission" date="2018-08" db="EMBL/GenBank/DDBJ databases">
        <authorList>
            <person name="Laetsch R D."/>
            <person name="Stevens L."/>
            <person name="Kumar S."/>
            <person name="Blaxter L. M."/>
        </authorList>
    </citation>
    <scope>NUCLEOTIDE SEQUENCE [LARGE SCALE GENOMIC DNA]</scope>
</reference>
<gene>
    <name evidence="1" type="ORF">NLS_LOCUS4017</name>
</gene>
<name>A0A3P6ULU1_LITSI</name>
<organism evidence="1 2">
    <name type="scientific">Litomosoides sigmodontis</name>
    <name type="common">Filarial nematode worm</name>
    <dbReference type="NCBI Taxonomy" id="42156"/>
    <lineage>
        <taxon>Eukaryota</taxon>
        <taxon>Metazoa</taxon>
        <taxon>Ecdysozoa</taxon>
        <taxon>Nematoda</taxon>
        <taxon>Chromadorea</taxon>
        <taxon>Rhabditida</taxon>
        <taxon>Spirurina</taxon>
        <taxon>Spiruromorpha</taxon>
        <taxon>Filarioidea</taxon>
        <taxon>Onchocercidae</taxon>
        <taxon>Litomosoides</taxon>
    </lineage>
</organism>
<accession>A0A3P6ULU1</accession>
<evidence type="ECO:0000313" key="1">
    <source>
        <dbReference type="EMBL" id="VDK78261.1"/>
    </source>
</evidence>
<keyword evidence="2" id="KW-1185">Reference proteome</keyword>
<protein>
    <submittedName>
        <fullName evidence="1">Uncharacterized protein</fullName>
    </submittedName>
</protein>
<sequence>MYANENEACCNDGYGHKLWFSACLRLKSVMASLSDLTGTDRPPEFRVLLFFSEIGNFRDSDVYGSSKLQSAQ</sequence>
<dbReference type="OrthoDB" id="10476215at2759"/>
<dbReference type="EMBL" id="UYRX01000239">
    <property type="protein sequence ID" value="VDK78261.1"/>
    <property type="molecule type" value="Genomic_DNA"/>
</dbReference>
<dbReference type="Proteomes" id="UP000277928">
    <property type="component" value="Unassembled WGS sequence"/>
</dbReference>
<proteinExistence type="predicted"/>
<dbReference type="AlphaFoldDB" id="A0A3P6ULU1"/>